<evidence type="ECO:0000256" key="1">
    <source>
        <dbReference type="ARBA" id="ARBA00001933"/>
    </source>
</evidence>
<comment type="similarity">
    <text evidence="3">Belongs to the trans-sulfuration enzymes family. MetZ subfamily.</text>
</comment>
<comment type="catalytic activity">
    <reaction evidence="3">
        <text>O-succinyl-L-homoserine + hydrogen sulfide = L-homocysteine + succinate</text>
        <dbReference type="Rhea" id="RHEA:27826"/>
        <dbReference type="ChEBI" id="CHEBI:29919"/>
        <dbReference type="ChEBI" id="CHEBI:30031"/>
        <dbReference type="ChEBI" id="CHEBI:57661"/>
        <dbReference type="ChEBI" id="CHEBI:58199"/>
    </reaction>
</comment>
<organism evidence="6 7">
    <name type="scientific">Polynucleobacter meluiroseus</name>
    <dbReference type="NCBI Taxonomy" id="1938814"/>
    <lineage>
        <taxon>Bacteria</taxon>
        <taxon>Pseudomonadati</taxon>
        <taxon>Pseudomonadota</taxon>
        <taxon>Betaproteobacteria</taxon>
        <taxon>Burkholderiales</taxon>
        <taxon>Burkholderiaceae</taxon>
        <taxon>Polynucleobacter</taxon>
    </lineage>
</organism>
<dbReference type="AlphaFoldDB" id="A0A240E228"/>
<dbReference type="EC" id="2.5.1.-" evidence="3"/>
<evidence type="ECO:0000256" key="2">
    <source>
        <dbReference type="ARBA" id="ARBA00022898"/>
    </source>
</evidence>
<dbReference type="Pfam" id="PF01053">
    <property type="entry name" value="Cys_Met_Meta_PP"/>
    <property type="match status" value="1"/>
</dbReference>
<dbReference type="GO" id="GO:0019346">
    <property type="term" value="P:transsulfuration"/>
    <property type="evidence" value="ECO:0007669"/>
    <property type="project" value="InterPro"/>
</dbReference>
<evidence type="ECO:0000256" key="4">
    <source>
        <dbReference type="PIRSR" id="PIRSR001434-2"/>
    </source>
</evidence>
<proteinExistence type="inferred from homology"/>
<reference evidence="7" key="1">
    <citation type="submission" date="2017-08" db="EMBL/GenBank/DDBJ databases">
        <authorList>
            <person name="Varghese N."/>
            <person name="Submissions S."/>
        </authorList>
    </citation>
    <scope>NUCLEOTIDE SEQUENCE [LARGE SCALE GENOMIC DNA]</scope>
    <source>
        <strain evidence="7">AP-Melu-1000-B4</strain>
    </source>
</reference>
<dbReference type="PROSITE" id="PS00868">
    <property type="entry name" value="CYS_MET_METAB_PP"/>
    <property type="match status" value="1"/>
</dbReference>
<gene>
    <name evidence="3" type="primary">metZ</name>
    <name evidence="6" type="ORF">SAMN06295945_0868</name>
</gene>
<keyword evidence="3" id="KW-0028">Amino-acid biosynthesis</keyword>
<keyword evidence="2 3" id="KW-0663">Pyridoxal phosphate</keyword>
<dbReference type="InterPro" id="IPR015424">
    <property type="entry name" value="PyrdxlP-dep_Trfase"/>
</dbReference>
<keyword evidence="3" id="KW-0808">Transferase</keyword>
<dbReference type="GO" id="GO:0016846">
    <property type="term" value="F:carbon-sulfur lyase activity"/>
    <property type="evidence" value="ECO:0007669"/>
    <property type="project" value="TreeGrafter"/>
</dbReference>
<dbReference type="HAMAP" id="MF_02056">
    <property type="entry name" value="MetZ"/>
    <property type="match status" value="1"/>
</dbReference>
<accession>A0A240E228</accession>
<dbReference type="PANTHER" id="PTHR11808:SF80">
    <property type="entry name" value="CYSTATHIONINE GAMMA-LYASE"/>
    <property type="match status" value="1"/>
</dbReference>
<protein>
    <recommendedName>
        <fullName evidence="3">O-succinylhomoserine sulfhydrylase</fullName>
        <shortName evidence="3">OSH sulfhydrylase</shortName>
        <shortName evidence="3">OSHS sulfhydrylase</shortName>
        <ecNumber evidence="3">2.5.1.-</ecNumber>
    </recommendedName>
</protein>
<dbReference type="GO" id="GO:0005737">
    <property type="term" value="C:cytoplasm"/>
    <property type="evidence" value="ECO:0007669"/>
    <property type="project" value="TreeGrafter"/>
</dbReference>
<dbReference type="CDD" id="cd00614">
    <property type="entry name" value="CGS_like"/>
    <property type="match status" value="1"/>
</dbReference>
<dbReference type="InterPro" id="IPR006234">
    <property type="entry name" value="O-succ-hSer_sulfhydrylase"/>
</dbReference>
<dbReference type="InterPro" id="IPR015421">
    <property type="entry name" value="PyrdxlP-dep_Trfase_major"/>
</dbReference>
<dbReference type="NCBIfam" id="TIGR01325">
    <property type="entry name" value="O_suc_HS_sulf"/>
    <property type="match status" value="1"/>
</dbReference>
<comment type="pathway">
    <text evidence="3">Amino-acid biosynthesis; L-methionine biosynthesis via de novo pathway; L-homocysteine from O-succinyl-L-homoserine: step 1/1.</text>
</comment>
<feature type="modified residue" description="N6-(pyridoxal phosphate)lysine" evidence="3 4">
    <location>
        <position position="218"/>
    </location>
</feature>
<dbReference type="InterPro" id="IPR015422">
    <property type="entry name" value="PyrdxlP-dep_Trfase_small"/>
</dbReference>
<keyword evidence="7" id="KW-1185">Reference proteome</keyword>
<dbReference type="Gene3D" id="3.90.1150.10">
    <property type="entry name" value="Aspartate Aminotransferase, domain 1"/>
    <property type="match status" value="1"/>
</dbReference>
<evidence type="ECO:0000256" key="3">
    <source>
        <dbReference type="HAMAP-Rule" id="MF_02056"/>
    </source>
</evidence>
<evidence type="ECO:0000313" key="6">
    <source>
        <dbReference type="EMBL" id="SNX28536.1"/>
    </source>
</evidence>
<dbReference type="GO" id="GO:0071268">
    <property type="term" value="P:homocysteine biosynthetic process"/>
    <property type="evidence" value="ECO:0007669"/>
    <property type="project" value="InterPro"/>
</dbReference>
<dbReference type="NCBIfam" id="NF006003">
    <property type="entry name" value="PRK08133.1"/>
    <property type="match status" value="1"/>
</dbReference>
<evidence type="ECO:0000256" key="5">
    <source>
        <dbReference type="RuleBase" id="RU362118"/>
    </source>
</evidence>
<dbReference type="Gene3D" id="3.40.640.10">
    <property type="entry name" value="Type I PLP-dependent aspartate aminotransferase-like (Major domain)"/>
    <property type="match status" value="1"/>
</dbReference>
<evidence type="ECO:0000313" key="7">
    <source>
        <dbReference type="Proteomes" id="UP000218069"/>
    </source>
</evidence>
<name>A0A240E228_9BURK</name>
<dbReference type="OrthoDB" id="9805807at2"/>
<sequence>MKSKPTRQKPDFSKLAQETLAVRAGTRRTAEYQEHSEAMFLTSSFCFDSAELAADGFAHADQGFIYSRFTNPTVSMFQDRLAALEGGEACIATSSGMAAIMTLAMVQLQAGDHVICSRSVFGATIQLFSSILLRFGITTTYVDLSDIASWKAAVQENTKLFYLETPSNPLTEIADIKAISKVAKKANAIFAVDNCFCTPALQKPLALGADVIIHSATKYLDGQGRVVGGAIVGSKEFIMGKVFPFVRTAGPTLSAFNAWVFLKGLETLELRMLQQSANALALAQWLEKQPGVERVFYPGLKSHSQYALAKRQQRAGGAILSFTLKGGKQAAFKLINQTQLCSITANLGDTRTTITHPATTTHCRVASEARKAAGITDGLVRIAVGLENVLDLKNDLISGFKKPSK</sequence>
<keyword evidence="3" id="KW-0486">Methionine biosynthesis</keyword>
<dbReference type="FunFam" id="3.40.640.10:FF:000046">
    <property type="entry name" value="Cystathionine gamma-lyase"/>
    <property type="match status" value="1"/>
</dbReference>
<dbReference type="RefSeq" id="WP_096672696.1">
    <property type="nucleotide sequence ID" value="NZ_OANS01000002.1"/>
</dbReference>
<dbReference type="GO" id="GO:0071266">
    <property type="term" value="P:'de novo' L-methionine biosynthetic process"/>
    <property type="evidence" value="ECO:0007669"/>
    <property type="project" value="UniProtKB-UniRule"/>
</dbReference>
<dbReference type="GO" id="GO:0030170">
    <property type="term" value="F:pyridoxal phosphate binding"/>
    <property type="evidence" value="ECO:0007669"/>
    <property type="project" value="UniProtKB-UniRule"/>
</dbReference>
<comment type="function">
    <text evidence="3">Catalyzes the formation of L-homocysteine from O-succinyl-L-homoserine (OSHS) and hydrogen sulfide.</text>
</comment>
<dbReference type="GO" id="GO:0016765">
    <property type="term" value="F:transferase activity, transferring alkyl or aryl (other than methyl) groups"/>
    <property type="evidence" value="ECO:0007669"/>
    <property type="project" value="UniProtKB-UniRule"/>
</dbReference>
<dbReference type="InterPro" id="IPR054542">
    <property type="entry name" value="Cys_met_metab_PP"/>
</dbReference>
<dbReference type="PANTHER" id="PTHR11808">
    <property type="entry name" value="TRANS-SULFURATION ENZYME FAMILY MEMBER"/>
    <property type="match status" value="1"/>
</dbReference>
<dbReference type="UniPathway" id="UPA00051">
    <property type="reaction ID" value="UER00449"/>
</dbReference>
<comment type="cofactor">
    <cofactor evidence="1 3 5">
        <name>pyridoxal 5'-phosphate</name>
        <dbReference type="ChEBI" id="CHEBI:597326"/>
    </cofactor>
</comment>
<dbReference type="SUPFAM" id="SSF53383">
    <property type="entry name" value="PLP-dependent transferases"/>
    <property type="match status" value="1"/>
</dbReference>
<dbReference type="EMBL" id="OANS01000002">
    <property type="protein sequence ID" value="SNX28536.1"/>
    <property type="molecule type" value="Genomic_DNA"/>
</dbReference>
<dbReference type="InterPro" id="IPR000277">
    <property type="entry name" value="Cys/Met-Metab_PyrdxlP-dep_enz"/>
</dbReference>
<comment type="subunit">
    <text evidence="3">Homotetramer.</text>
</comment>
<dbReference type="PIRSF" id="PIRSF001434">
    <property type="entry name" value="CGS"/>
    <property type="match status" value="1"/>
</dbReference>
<dbReference type="Proteomes" id="UP000218069">
    <property type="component" value="Unassembled WGS sequence"/>
</dbReference>